<organism evidence="2 3">
    <name type="scientific">Dichomitus squalens</name>
    <dbReference type="NCBI Taxonomy" id="114155"/>
    <lineage>
        <taxon>Eukaryota</taxon>
        <taxon>Fungi</taxon>
        <taxon>Dikarya</taxon>
        <taxon>Basidiomycota</taxon>
        <taxon>Agaricomycotina</taxon>
        <taxon>Agaricomycetes</taxon>
        <taxon>Polyporales</taxon>
        <taxon>Polyporaceae</taxon>
        <taxon>Dichomitus</taxon>
    </lineage>
</organism>
<feature type="compositionally biased region" description="Basic residues" evidence="1">
    <location>
        <begin position="112"/>
        <end position="121"/>
    </location>
</feature>
<keyword evidence="3" id="KW-1185">Reference proteome</keyword>
<evidence type="ECO:0000313" key="2">
    <source>
        <dbReference type="EMBL" id="TBU62979.1"/>
    </source>
</evidence>
<evidence type="ECO:0000256" key="1">
    <source>
        <dbReference type="SAM" id="MobiDB-lite"/>
    </source>
</evidence>
<feature type="compositionally biased region" description="Basic and acidic residues" evidence="1">
    <location>
        <begin position="461"/>
        <end position="473"/>
    </location>
</feature>
<feature type="compositionally biased region" description="Low complexity" evidence="1">
    <location>
        <begin position="531"/>
        <end position="544"/>
    </location>
</feature>
<protein>
    <submittedName>
        <fullName evidence="2">Uncharacterized protein</fullName>
    </submittedName>
</protein>
<feature type="compositionally biased region" description="Polar residues" evidence="1">
    <location>
        <begin position="40"/>
        <end position="49"/>
    </location>
</feature>
<feature type="compositionally biased region" description="Low complexity" evidence="1">
    <location>
        <begin position="67"/>
        <end position="80"/>
    </location>
</feature>
<dbReference type="AlphaFoldDB" id="A0A4Q9P7F6"/>
<reference evidence="2 3" key="1">
    <citation type="submission" date="2019-01" db="EMBL/GenBank/DDBJ databases">
        <title>Draft genome sequences of three monokaryotic isolates of the white-rot basidiomycete fungus Dichomitus squalens.</title>
        <authorList>
            <consortium name="DOE Joint Genome Institute"/>
            <person name="Lopez S.C."/>
            <person name="Andreopoulos B."/>
            <person name="Pangilinan J."/>
            <person name="Lipzen A."/>
            <person name="Riley R."/>
            <person name="Ahrendt S."/>
            <person name="Ng V."/>
            <person name="Barry K."/>
            <person name="Daum C."/>
            <person name="Grigoriev I.V."/>
            <person name="Hilden K.S."/>
            <person name="Makela M.R."/>
            <person name="de Vries R.P."/>
        </authorList>
    </citation>
    <scope>NUCLEOTIDE SEQUENCE [LARGE SCALE GENOMIC DNA]</scope>
    <source>
        <strain evidence="2 3">CBS 464.89</strain>
    </source>
</reference>
<dbReference type="Proteomes" id="UP000292082">
    <property type="component" value="Unassembled WGS sequence"/>
</dbReference>
<feature type="region of interest" description="Disordered" evidence="1">
    <location>
        <begin position="28"/>
        <end position="50"/>
    </location>
</feature>
<name>A0A4Q9P7F6_9APHY</name>
<gene>
    <name evidence="2" type="ORF">BD310DRAFT_661871</name>
</gene>
<dbReference type="EMBL" id="ML145091">
    <property type="protein sequence ID" value="TBU62979.1"/>
    <property type="molecule type" value="Genomic_DNA"/>
</dbReference>
<dbReference type="STRING" id="114155.A0A4Q9P7F6"/>
<sequence>MSATETIVASLPLPIFNQEVIDVDALEDDPSDAPVFSGFHRSTNGGSSRRISDMLAEEGLAYTGFRASSTSARRSPPDTSGARTGSPSMGMSEDVIVLESDDEGAPSSSTRAGRRPNRTRLRLVSPPPPRAQRGNTPAVPALPPHLASQSSLPRRRPQTAAQDHNPPPIIRPSADPLPFETRMAPLPRLPPRSSPALVAAPRSHYHPAMGLGGAALVLNRQTALEEANRRERDARSNTFNLPSFTDIFRRVTSGQRGPDAPQGADGVGTRGRSWQRWWPWLLDDPHEGPSRNQSPFSDDDTFFVLPDFPPPRFHKQTMEMPVHWKPEYTHPDKAGPGFAYDFAPSDAGPSLASGASSPTVIVLDEDEAGPSHAGSSSSSATAVETTLVCARCLDPLVLAAPASAPEDERRKYRVWALRCGHMLDGKCIAELCAPLPPPSPPPAEQEPVADFKGKGKGKARAGPDVEADAHLAEPEAASMPTIDRKGKRKAVEPPEPESPSKRLALADPAPSPPEGNSIRSRLRSHTRLADASSTHVSTSVAAATPPSRRNQRSGHTVVSGPGTGPVAGRGKGKGKGRAKVERKPAIEAEHEWKCPVAGCGRVHYGVRMQGEWRNDEGRGGIALFI</sequence>
<proteinExistence type="predicted"/>
<feature type="region of interest" description="Disordered" evidence="1">
    <location>
        <begin position="63"/>
        <end position="175"/>
    </location>
</feature>
<feature type="region of interest" description="Disordered" evidence="1">
    <location>
        <begin position="438"/>
        <end position="585"/>
    </location>
</feature>
<accession>A0A4Q9P7F6</accession>
<evidence type="ECO:0000313" key="3">
    <source>
        <dbReference type="Proteomes" id="UP000292082"/>
    </source>
</evidence>